<name>A0A1I4NRV8_9GAMM</name>
<evidence type="ECO:0000313" key="7">
    <source>
        <dbReference type="Proteomes" id="UP000305198"/>
    </source>
</evidence>
<feature type="signal peptide" evidence="1">
    <location>
        <begin position="1"/>
        <end position="24"/>
    </location>
</feature>
<proteinExistence type="predicted"/>
<dbReference type="EMBL" id="FOGN01000005">
    <property type="protein sequence ID" value="SES18027.1"/>
    <property type="molecule type" value="Genomic_DNA"/>
</dbReference>
<dbReference type="AlphaFoldDB" id="A0A1I4NRV8"/>
<evidence type="ECO:0008006" key="8">
    <source>
        <dbReference type="Google" id="ProtNLM"/>
    </source>
</evidence>
<reference evidence="4 7" key="2">
    <citation type="submission" date="2019-04" db="EMBL/GenBank/DDBJ databases">
        <title>Crypto-aerobic microbial life in anoxic (sulfidic) marine sediments.</title>
        <authorList>
            <person name="Bhattacharya S."/>
            <person name="Roy C."/>
            <person name="Mondal N."/>
            <person name="Sarkar J."/>
            <person name="Mandal S."/>
            <person name="Rameez M.J."/>
            <person name="Ghosh W."/>
        </authorList>
    </citation>
    <scope>NUCLEOTIDE SEQUENCE [LARGE SCALE GENOMIC DNA]</scope>
    <source>
        <strain evidence="4 7">SBBB</strain>
    </source>
</reference>
<dbReference type="Proteomes" id="UP000186904">
    <property type="component" value="Unassembled WGS sequence"/>
</dbReference>
<evidence type="ECO:0000313" key="5">
    <source>
        <dbReference type="Proteomes" id="UP000186599"/>
    </source>
</evidence>
<evidence type="ECO:0000256" key="1">
    <source>
        <dbReference type="SAM" id="SignalP"/>
    </source>
</evidence>
<dbReference type="RefSeq" id="WP_083392503.1">
    <property type="nucleotide sequence ID" value="NZ_FOGN01000005.1"/>
</dbReference>
<dbReference type="Proteomes" id="UP000186599">
    <property type="component" value="Unassembled WGS sequence"/>
</dbReference>
<dbReference type="OrthoDB" id="6997359at2"/>
<evidence type="ECO:0000313" key="3">
    <source>
        <dbReference type="EMBL" id="SFM18100.1"/>
    </source>
</evidence>
<gene>
    <name evidence="4" type="ORF">FA869_08390</name>
    <name evidence="3" type="ORF">SAMN04487855_2659</name>
    <name evidence="2" type="ORF">SAMN05216589_2560</name>
</gene>
<dbReference type="EMBL" id="FOUA01000005">
    <property type="protein sequence ID" value="SFM18100.1"/>
    <property type="molecule type" value="Genomic_DNA"/>
</dbReference>
<dbReference type="EMBL" id="SWAV01000002">
    <property type="protein sequence ID" value="TKA92395.1"/>
    <property type="molecule type" value="Genomic_DNA"/>
</dbReference>
<dbReference type="Proteomes" id="UP000305198">
    <property type="component" value="Unassembled WGS sequence"/>
</dbReference>
<protein>
    <recommendedName>
        <fullName evidence="8">Lipoprotein</fullName>
    </recommendedName>
</protein>
<evidence type="ECO:0000313" key="6">
    <source>
        <dbReference type="Proteomes" id="UP000186904"/>
    </source>
</evidence>
<evidence type="ECO:0000313" key="4">
    <source>
        <dbReference type="EMBL" id="TKA92395.1"/>
    </source>
</evidence>
<keyword evidence="1" id="KW-0732">Signal</keyword>
<evidence type="ECO:0000313" key="2">
    <source>
        <dbReference type="EMBL" id="SES18027.1"/>
    </source>
</evidence>
<reference evidence="5 6" key="1">
    <citation type="submission" date="2016-10" db="EMBL/GenBank/DDBJ databases">
        <authorList>
            <person name="de Groot N.N."/>
        </authorList>
    </citation>
    <scope>NUCLEOTIDE SEQUENCE [LARGE SCALE GENOMIC DNA]</scope>
    <source>
        <strain evidence="3 5">CGMCC 1.9095</strain>
        <strain evidence="2 6">DSM 22558</strain>
    </source>
</reference>
<feature type="chain" id="PRO_5010473203" description="Lipoprotein" evidence="1">
    <location>
        <begin position="25"/>
        <end position="140"/>
    </location>
</feature>
<sequence>MPLRFLLPLALLLTACAHPLPPLAPDFARVGLDSGNRADMRAYRLDGELVRQLRFPDLPPGSHGLQVRYQFEVLGSMGGLGEISEPRRRTCILGLDWDFAAGQHYRVTAYRLGWQPVGYLENAAGERLVRARVIRCGPGV</sequence>
<dbReference type="PROSITE" id="PS51257">
    <property type="entry name" value="PROKAR_LIPOPROTEIN"/>
    <property type="match status" value="1"/>
</dbReference>
<organism evidence="3 5">
    <name type="scientific">Halopseudomonas bauzanensis</name>
    <dbReference type="NCBI Taxonomy" id="653930"/>
    <lineage>
        <taxon>Bacteria</taxon>
        <taxon>Pseudomonadati</taxon>
        <taxon>Pseudomonadota</taxon>
        <taxon>Gammaproteobacteria</taxon>
        <taxon>Pseudomonadales</taxon>
        <taxon>Pseudomonadaceae</taxon>
        <taxon>Halopseudomonas</taxon>
    </lineage>
</organism>
<accession>A0A1I4NRV8</accession>
<keyword evidence="5" id="KW-1185">Reference proteome</keyword>